<protein>
    <submittedName>
        <fullName evidence="4">SDR family NAD(P)-dependent oxidoreductase</fullName>
    </submittedName>
</protein>
<comment type="caution">
    <text evidence="4">The sequence shown here is derived from an EMBL/GenBank/DDBJ whole genome shotgun (WGS) entry which is preliminary data.</text>
</comment>
<dbReference type="Proteomes" id="UP000253570">
    <property type="component" value="Unassembled WGS sequence"/>
</dbReference>
<evidence type="ECO:0000256" key="1">
    <source>
        <dbReference type="ARBA" id="ARBA00006484"/>
    </source>
</evidence>
<evidence type="ECO:0000313" key="5">
    <source>
        <dbReference type="Proteomes" id="UP000253570"/>
    </source>
</evidence>
<dbReference type="GO" id="GO:0016020">
    <property type="term" value="C:membrane"/>
    <property type="evidence" value="ECO:0007669"/>
    <property type="project" value="TreeGrafter"/>
</dbReference>
<gene>
    <name evidence="4" type="ORF">DBW71_00335</name>
</gene>
<organism evidence="4 5">
    <name type="scientific">PS1 clade bacterium</name>
    <dbReference type="NCBI Taxonomy" id="2175152"/>
    <lineage>
        <taxon>Bacteria</taxon>
        <taxon>Pseudomonadati</taxon>
        <taxon>Pseudomonadota</taxon>
        <taxon>Alphaproteobacteria</taxon>
        <taxon>PS1 clade</taxon>
    </lineage>
</organism>
<name>A0A368DS12_9PROT</name>
<proteinExistence type="inferred from homology"/>
<dbReference type="SUPFAM" id="SSF51735">
    <property type="entry name" value="NAD(P)-binding Rossmann-fold domains"/>
    <property type="match status" value="1"/>
</dbReference>
<evidence type="ECO:0000256" key="2">
    <source>
        <dbReference type="ARBA" id="ARBA00023002"/>
    </source>
</evidence>
<comment type="similarity">
    <text evidence="1 3">Belongs to the short-chain dehydrogenases/reductases (SDR) family.</text>
</comment>
<dbReference type="PRINTS" id="PR00080">
    <property type="entry name" value="SDRFAMILY"/>
</dbReference>
<dbReference type="PANTHER" id="PTHR44196:SF1">
    <property type="entry name" value="DEHYDROGENASE_REDUCTASE SDR FAMILY MEMBER 7B"/>
    <property type="match status" value="1"/>
</dbReference>
<dbReference type="Pfam" id="PF00106">
    <property type="entry name" value="adh_short"/>
    <property type="match status" value="1"/>
</dbReference>
<sequence>MYKNWKSVWITGASSGIGYSLAESLAASGATVVGSARRKDKLTELASRHDNIIPIELDVSNITDVKSRYKEINKNFDNGIDLVILNAGISRLFTLEDINKRYADIIKTMETNYFGVTNCLSVIIPDMIKRKKGHIAIMSSIAGYRGLPNSIAYSPSKAALINLADILKSELLHHGITVSIINPGFVDTDATKVNNFNMPSLVSIDYATKKIIHGLSKEKYEICFPFLLSFTFKIMRFIPHKLYFYIIKKFIWKESPK</sequence>
<dbReference type="PRINTS" id="PR00081">
    <property type="entry name" value="GDHRDH"/>
</dbReference>
<accession>A0A368DS12</accession>
<evidence type="ECO:0000313" key="4">
    <source>
        <dbReference type="EMBL" id="RCL74628.1"/>
    </source>
</evidence>
<dbReference type="GO" id="GO:0016491">
    <property type="term" value="F:oxidoreductase activity"/>
    <property type="evidence" value="ECO:0007669"/>
    <property type="project" value="UniProtKB-KW"/>
</dbReference>
<evidence type="ECO:0000256" key="3">
    <source>
        <dbReference type="RuleBase" id="RU000363"/>
    </source>
</evidence>
<dbReference type="Gene3D" id="3.40.50.720">
    <property type="entry name" value="NAD(P)-binding Rossmann-like Domain"/>
    <property type="match status" value="1"/>
</dbReference>
<dbReference type="InterPro" id="IPR036291">
    <property type="entry name" value="NAD(P)-bd_dom_sf"/>
</dbReference>
<dbReference type="AlphaFoldDB" id="A0A368DS12"/>
<keyword evidence="2" id="KW-0560">Oxidoreductase</keyword>
<reference evidence="4 5" key="1">
    <citation type="journal article" date="2018" name="Microbiome">
        <title>Fine metagenomic profile of the Mediterranean stratified and mixed water columns revealed by assembly and recruitment.</title>
        <authorList>
            <person name="Haro-Moreno J.M."/>
            <person name="Lopez-Perez M."/>
            <person name="De La Torre J.R."/>
            <person name="Picazo A."/>
            <person name="Camacho A."/>
            <person name="Rodriguez-Valera F."/>
        </authorList>
    </citation>
    <scope>NUCLEOTIDE SEQUENCE [LARGE SCALE GENOMIC DNA]</scope>
    <source>
        <strain evidence="4">MED-G57</strain>
    </source>
</reference>
<dbReference type="PANTHER" id="PTHR44196">
    <property type="entry name" value="DEHYDROGENASE/REDUCTASE SDR FAMILY MEMBER 7B"/>
    <property type="match status" value="1"/>
</dbReference>
<dbReference type="EMBL" id="QOQD01000001">
    <property type="protein sequence ID" value="RCL74628.1"/>
    <property type="molecule type" value="Genomic_DNA"/>
</dbReference>
<dbReference type="InterPro" id="IPR002347">
    <property type="entry name" value="SDR_fam"/>
</dbReference>